<reference evidence="1" key="1">
    <citation type="journal article" date="2020" name="Stud. Mycol.">
        <title>101 Dothideomycetes genomes: a test case for predicting lifestyles and emergence of pathogens.</title>
        <authorList>
            <person name="Haridas S."/>
            <person name="Albert R."/>
            <person name="Binder M."/>
            <person name="Bloem J."/>
            <person name="Labutti K."/>
            <person name="Salamov A."/>
            <person name="Andreopoulos B."/>
            <person name="Baker S."/>
            <person name="Barry K."/>
            <person name="Bills G."/>
            <person name="Bluhm B."/>
            <person name="Cannon C."/>
            <person name="Castanera R."/>
            <person name="Culley D."/>
            <person name="Daum C."/>
            <person name="Ezra D."/>
            <person name="Gonzalez J."/>
            <person name="Henrissat B."/>
            <person name="Kuo A."/>
            <person name="Liang C."/>
            <person name="Lipzen A."/>
            <person name="Lutzoni F."/>
            <person name="Magnuson J."/>
            <person name="Mondo S."/>
            <person name="Nolan M."/>
            <person name="Ohm R."/>
            <person name="Pangilinan J."/>
            <person name="Park H.-J."/>
            <person name="Ramirez L."/>
            <person name="Alfaro M."/>
            <person name="Sun H."/>
            <person name="Tritt A."/>
            <person name="Yoshinaga Y."/>
            <person name="Zwiers L.-H."/>
            <person name="Turgeon B."/>
            <person name="Goodwin S."/>
            <person name="Spatafora J."/>
            <person name="Crous P."/>
            <person name="Grigoriev I."/>
        </authorList>
    </citation>
    <scope>NUCLEOTIDE SEQUENCE</scope>
    <source>
        <strain evidence="1">CBS 122368</strain>
    </source>
</reference>
<sequence length="260" mass="29596">MAPSQRHESNSSKSFDYFRELPNELKVYVLACALADELASRRQQRESILRAPDQRVLTNPTRSYRHPNKLVLNFTEEGVKVVTTPWLATLQVNRFFRRETIRLCGDSLVPAWNTDVLGSAQTTCDHLVFFEGQTDILELEGCKISTLKNCLNILSPALRKWARFLFIPTNVLISNNELVFGWPDKIDEVAELLPNLEVVAVKKVQGQEHQGIPTELSLYRITNERGGDGREISVVRCHDEYVPSFIEEARNYTWGDGASC</sequence>
<evidence type="ECO:0000313" key="2">
    <source>
        <dbReference type="Proteomes" id="UP000800094"/>
    </source>
</evidence>
<name>A0A6A6I2S6_9PLEO</name>
<protein>
    <submittedName>
        <fullName evidence="1">Uncharacterized protein</fullName>
    </submittedName>
</protein>
<dbReference type="EMBL" id="ML987202">
    <property type="protein sequence ID" value="KAF2244774.1"/>
    <property type="molecule type" value="Genomic_DNA"/>
</dbReference>
<dbReference type="Proteomes" id="UP000800094">
    <property type="component" value="Unassembled WGS sequence"/>
</dbReference>
<keyword evidence="2" id="KW-1185">Reference proteome</keyword>
<accession>A0A6A6I2S6</accession>
<proteinExistence type="predicted"/>
<gene>
    <name evidence="1" type="ORF">BU26DRAFT_568774</name>
</gene>
<organism evidence="1 2">
    <name type="scientific">Trematosphaeria pertusa</name>
    <dbReference type="NCBI Taxonomy" id="390896"/>
    <lineage>
        <taxon>Eukaryota</taxon>
        <taxon>Fungi</taxon>
        <taxon>Dikarya</taxon>
        <taxon>Ascomycota</taxon>
        <taxon>Pezizomycotina</taxon>
        <taxon>Dothideomycetes</taxon>
        <taxon>Pleosporomycetidae</taxon>
        <taxon>Pleosporales</taxon>
        <taxon>Massarineae</taxon>
        <taxon>Trematosphaeriaceae</taxon>
        <taxon>Trematosphaeria</taxon>
    </lineage>
</organism>
<dbReference type="GeneID" id="54587135"/>
<evidence type="ECO:0000313" key="1">
    <source>
        <dbReference type="EMBL" id="KAF2244774.1"/>
    </source>
</evidence>
<dbReference type="RefSeq" id="XP_033679778.1">
    <property type="nucleotide sequence ID" value="XM_033833805.1"/>
</dbReference>
<dbReference type="AlphaFoldDB" id="A0A6A6I2S6"/>